<dbReference type="AlphaFoldDB" id="A0A3S5BC45"/>
<organism evidence="1 2">
    <name type="scientific">Protopolystoma xenopodis</name>
    <dbReference type="NCBI Taxonomy" id="117903"/>
    <lineage>
        <taxon>Eukaryota</taxon>
        <taxon>Metazoa</taxon>
        <taxon>Spiralia</taxon>
        <taxon>Lophotrochozoa</taxon>
        <taxon>Platyhelminthes</taxon>
        <taxon>Monogenea</taxon>
        <taxon>Polyopisthocotylea</taxon>
        <taxon>Polystomatidea</taxon>
        <taxon>Polystomatidae</taxon>
        <taxon>Protopolystoma</taxon>
    </lineage>
</organism>
<sequence length="107" mass="11398">MFLIAHTRESKRTYQHNLSWTDTTVETLSGFPFNLWAGLDEWTLAATGGPAQPIIGSPLGAATGAVIPVAPFALGLLNVDQSANGQVDGRAGMCPRGEGRSWYLPVE</sequence>
<dbReference type="Proteomes" id="UP000784294">
    <property type="component" value="Unassembled WGS sequence"/>
</dbReference>
<name>A0A3S5BC45_9PLAT</name>
<gene>
    <name evidence="1" type="ORF">PXEA_LOCUS12529</name>
</gene>
<reference evidence="1" key="1">
    <citation type="submission" date="2018-11" db="EMBL/GenBank/DDBJ databases">
        <authorList>
            <consortium name="Pathogen Informatics"/>
        </authorList>
    </citation>
    <scope>NUCLEOTIDE SEQUENCE</scope>
</reference>
<protein>
    <submittedName>
        <fullName evidence="1">Uncharacterized protein</fullName>
    </submittedName>
</protein>
<evidence type="ECO:0000313" key="2">
    <source>
        <dbReference type="Proteomes" id="UP000784294"/>
    </source>
</evidence>
<proteinExistence type="predicted"/>
<accession>A0A3S5BC45</accession>
<evidence type="ECO:0000313" key="1">
    <source>
        <dbReference type="EMBL" id="VEL19089.1"/>
    </source>
</evidence>
<keyword evidence="2" id="KW-1185">Reference proteome</keyword>
<dbReference type="EMBL" id="CAAALY010040022">
    <property type="protein sequence ID" value="VEL19089.1"/>
    <property type="molecule type" value="Genomic_DNA"/>
</dbReference>
<comment type="caution">
    <text evidence="1">The sequence shown here is derived from an EMBL/GenBank/DDBJ whole genome shotgun (WGS) entry which is preliminary data.</text>
</comment>